<evidence type="ECO:0000256" key="1">
    <source>
        <dbReference type="ARBA" id="ARBA00004571"/>
    </source>
</evidence>
<proteinExistence type="inferred from homology"/>
<comment type="caution">
    <text evidence="15">The sequence shown here is derived from an EMBL/GenBank/DDBJ whole genome shotgun (WGS) entry which is preliminary data.</text>
</comment>
<dbReference type="InterPro" id="IPR000531">
    <property type="entry name" value="Beta-barrel_TonB"/>
</dbReference>
<dbReference type="PANTHER" id="PTHR30069">
    <property type="entry name" value="TONB-DEPENDENT OUTER MEMBRANE RECEPTOR"/>
    <property type="match status" value="1"/>
</dbReference>
<evidence type="ECO:0000313" key="15">
    <source>
        <dbReference type="EMBL" id="EGK69914.1"/>
    </source>
</evidence>
<dbReference type="RefSeq" id="WP_008064600.1">
    <property type="nucleotide sequence ID" value="NZ_AFHG01000059.1"/>
</dbReference>
<evidence type="ECO:0000259" key="14">
    <source>
        <dbReference type="Pfam" id="PF07715"/>
    </source>
</evidence>
<name>F5RHT2_METUF</name>
<dbReference type="Gene3D" id="2.40.170.20">
    <property type="entry name" value="TonB-dependent receptor, beta-barrel domain"/>
    <property type="match status" value="1"/>
</dbReference>
<sequence length="661" mass="72414">MCAASQAWAADAPDLGGLELEDLLQLKITTAARKPQSVRETPAAVFVITREDIERSGATSVPEALQMAPGVQVGRISSGTWAISLRGANGRFANKLQVLVDGRSVYTPLFSGTVWEDRDFVLADIERIEVVRGPGGALWGSNAMNGVVNIITRRPADTQGTLVSTGIGTEQKGWLAVRYGFQPGEDQSARIWGKRRVMDASDRPDGSAGYDGGHASSGGFNWDMRLSGGSTLSLSGGITAAHHGEELDLTRFLFGNAPVPGRIETRESHLMARYGGQTADGADYSLQTSYASSGFAIVNPVGPIDDERSTLDIDFQRREARGAGRHDIVWGLGYRHSRDDLNVQLIGGSIQPSRRTQTWTSVFVQDDISLLPERLNLVLGARVEGSSPGRTEIQPTARLMYTPEGPHSYWAALSRTTRQPSRALRDFGARIGPFPLPAPLAGGWLVRSTGQGDDMRSETASTVELGYRYRQGSFTFDAAAFATRYRRQAEYVVTFDGVVALPALTRVTDIEVRTTDDSRAYGFELAADYRYSADWSLHAAYTYTDSTALDRRFPTQLPLTSFFIYSADARHRLSLRSSWNLAPDWQLDAWLRSVSSVEPSGIGGYTDVDLRLAWQVRRDLELSLVGQNLLHARRAQYVADTLPSSSLAIERAAYLKAVWSF</sequence>
<evidence type="ECO:0000256" key="2">
    <source>
        <dbReference type="ARBA" id="ARBA00009810"/>
    </source>
</evidence>
<comment type="similarity">
    <text evidence="2 11 12">Belongs to the TonB-dependent receptor family.</text>
</comment>
<evidence type="ECO:0000256" key="7">
    <source>
        <dbReference type="ARBA" id="ARBA00023077"/>
    </source>
</evidence>
<keyword evidence="6" id="KW-0732">Signal</keyword>
<dbReference type="Gene3D" id="2.170.130.10">
    <property type="entry name" value="TonB-dependent receptor, plug domain"/>
    <property type="match status" value="1"/>
</dbReference>
<evidence type="ECO:0000256" key="11">
    <source>
        <dbReference type="PROSITE-ProRule" id="PRU01360"/>
    </source>
</evidence>
<feature type="domain" description="TonB-dependent receptor plug" evidence="14">
    <location>
        <begin position="38"/>
        <end position="147"/>
    </location>
</feature>
<dbReference type="GO" id="GO:0015344">
    <property type="term" value="F:siderophore uptake transmembrane transporter activity"/>
    <property type="evidence" value="ECO:0007669"/>
    <property type="project" value="TreeGrafter"/>
</dbReference>
<keyword evidence="5 11" id="KW-0812">Transmembrane</keyword>
<dbReference type="AlphaFoldDB" id="F5RHT2"/>
<keyword evidence="16" id="KW-1185">Reference proteome</keyword>
<dbReference type="PANTHER" id="PTHR30069:SF29">
    <property type="entry name" value="HEMOGLOBIN AND HEMOGLOBIN-HAPTOGLOBIN-BINDING PROTEIN 1-RELATED"/>
    <property type="match status" value="1"/>
</dbReference>
<dbReference type="Pfam" id="PF00593">
    <property type="entry name" value="TonB_dep_Rec_b-barrel"/>
    <property type="match status" value="1"/>
</dbReference>
<evidence type="ECO:0000256" key="8">
    <source>
        <dbReference type="ARBA" id="ARBA00023136"/>
    </source>
</evidence>
<dbReference type="eggNOG" id="COG4771">
    <property type="taxonomic scope" value="Bacteria"/>
</dbReference>
<keyword evidence="8 11" id="KW-0472">Membrane</keyword>
<evidence type="ECO:0000256" key="9">
    <source>
        <dbReference type="ARBA" id="ARBA00023170"/>
    </source>
</evidence>
<dbReference type="InterPro" id="IPR039426">
    <property type="entry name" value="TonB-dep_rcpt-like"/>
</dbReference>
<evidence type="ECO:0000256" key="6">
    <source>
        <dbReference type="ARBA" id="ARBA00022729"/>
    </source>
</evidence>
<keyword evidence="7 12" id="KW-0798">TonB box</keyword>
<evidence type="ECO:0000256" key="12">
    <source>
        <dbReference type="RuleBase" id="RU003357"/>
    </source>
</evidence>
<dbReference type="EMBL" id="AFHG01000059">
    <property type="protein sequence ID" value="EGK69914.1"/>
    <property type="molecule type" value="Genomic_DNA"/>
</dbReference>
<evidence type="ECO:0000256" key="4">
    <source>
        <dbReference type="ARBA" id="ARBA00022452"/>
    </source>
</evidence>
<gene>
    <name evidence="15" type="ORF">METUNv1_03880</name>
</gene>
<dbReference type="PROSITE" id="PS52016">
    <property type="entry name" value="TONB_DEPENDENT_REC_3"/>
    <property type="match status" value="1"/>
</dbReference>
<dbReference type="InterPro" id="IPR037066">
    <property type="entry name" value="Plug_dom_sf"/>
</dbReference>
<accession>F5RHT2</accession>
<keyword evidence="3 11" id="KW-0813">Transport</keyword>
<comment type="subcellular location">
    <subcellularLocation>
        <location evidence="1 11">Cell outer membrane</location>
        <topology evidence="1 11">Multi-pass membrane protein</topology>
    </subcellularLocation>
</comment>
<dbReference type="Proteomes" id="UP000005019">
    <property type="component" value="Unassembled WGS sequence"/>
</dbReference>
<keyword evidence="4 11" id="KW-1134">Transmembrane beta strand</keyword>
<dbReference type="GO" id="GO:0044718">
    <property type="term" value="P:siderophore transmembrane transport"/>
    <property type="evidence" value="ECO:0007669"/>
    <property type="project" value="TreeGrafter"/>
</dbReference>
<evidence type="ECO:0000256" key="3">
    <source>
        <dbReference type="ARBA" id="ARBA00022448"/>
    </source>
</evidence>
<evidence type="ECO:0000313" key="16">
    <source>
        <dbReference type="Proteomes" id="UP000005019"/>
    </source>
</evidence>
<evidence type="ECO:0000256" key="10">
    <source>
        <dbReference type="ARBA" id="ARBA00023237"/>
    </source>
</evidence>
<dbReference type="SUPFAM" id="SSF56935">
    <property type="entry name" value="Porins"/>
    <property type="match status" value="1"/>
</dbReference>
<dbReference type="STRING" id="1000565.METUNv1_03880"/>
<feature type="domain" description="TonB-dependent receptor-like beta-barrel" evidence="13">
    <location>
        <begin position="210"/>
        <end position="629"/>
    </location>
</feature>
<reference evidence="15 16" key="1">
    <citation type="journal article" date="2011" name="J. Bacteriol.">
        <title>Genome sequence of Methyloversatilis universalis FAM5T, a methylotrophic representative of the order Rhodocyclales.</title>
        <authorList>
            <person name="Kittichotirat W."/>
            <person name="Good N.M."/>
            <person name="Hall R."/>
            <person name="Bringel F."/>
            <person name="Lajus A."/>
            <person name="Medigue C."/>
            <person name="Smalley N.E."/>
            <person name="Beck D."/>
            <person name="Bumgarner R."/>
            <person name="Vuilleumier S."/>
            <person name="Kalyuzhnaya M.G."/>
        </authorList>
    </citation>
    <scope>NUCLEOTIDE SEQUENCE [LARGE SCALE GENOMIC DNA]</scope>
    <source>
        <strain evidence="16">ATCC BAA-1314 / JCM 13912 / FAM5</strain>
    </source>
</reference>
<dbReference type="Pfam" id="PF07715">
    <property type="entry name" value="Plug"/>
    <property type="match status" value="1"/>
</dbReference>
<keyword evidence="10 11" id="KW-0998">Cell outer membrane</keyword>
<organism evidence="15 16">
    <name type="scientific">Methyloversatilis universalis (strain ATCC BAA-1314 / DSM 25237 / JCM 13912 / CCUG 52030 / FAM5)</name>
    <dbReference type="NCBI Taxonomy" id="1000565"/>
    <lineage>
        <taxon>Bacteria</taxon>
        <taxon>Pseudomonadati</taxon>
        <taxon>Pseudomonadota</taxon>
        <taxon>Betaproteobacteria</taxon>
        <taxon>Nitrosomonadales</taxon>
        <taxon>Sterolibacteriaceae</taxon>
        <taxon>Methyloversatilis</taxon>
    </lineage>
</organism>
<evidence type="ECO:0000259" key="13">
    <source>
        <dbReference type="Pfam" id="PF00593"/>
    </source>
</evidence>
<protein>
    <submittedName>
        <fullName evidence="15">TonB-dependent receptor</fullName>
    </submittedName>
</protein>
<keyword evidence="9 15" id="KW-0675">Receptor</keyword>
<evidence type="ECO:0000256" key="5">
    <source>
        <dbReference type="ARBA" id="ARBA00022692"/>
    </source>
</evidence>
<dbReference type="InterPro" id="IPR036942">
    <property type="entry name" value="Beta-barrel_TonB_sf"/>
</dbReference>
<dbReference type="GO" id="GO:0009279">
    <property type="term" value="C:cell outer membrane"/>
    <property type="evidence" value="ECO:0007669"/>
    <property type="project" value="UniProtKB-SubCell"/>
</dbReference>
<dbReference type="InterPro" id="IPR012910">
    <property type="entry name" value="Plug_dom"/>
</dbReference>